<evidence type="ECO:0000256" key="10">
    <source>
        <dbReference type="ARBA" id="ARBA00022723"/>
    </source>
</evidence>
<keyword evidence="30" id="KW-1185">Reference proteome</keyword>
<dbReference type="SMART" id="SM00831">
    <property type="entry name" value="Cation_ATPase_N"/>
    <property type="match status" value="1"/>
</dbReference>
<dbReference type="GO" id="GO:0005524">
    <property type="term" value="F:ATP binding"/>
    <property type="evidence" value="ECO:0007669"/>
    <property type="project" value="UniProtKB-KW"/>
</dbReference>
<proteinExistence type="inferred from homology"/>
<feature type="transmembrane region" description="Helical" evidence="27">
    <location>
        <begin position="779"/>
        <end position="799"/>
    </location>
</feature>
<evidence type="ECO:0000256" key="12">
    <source>
        <dbReference type="ARBA" id="ARBA00022837"/>
    </source>
</evidence>
<dbReference type="Gene3D" id="1.20.1110.10">
    <property type="entry name" value="Calcium-transporting ATPase, transmembrane domain"/>
    <property type="match status" value="1"/>
</dbReference>
<keyword evidence="16 27" id="KW-1133">Transmembrane helix</keyword>
<dbReference type="NCBIfam" id="TIGR01494">
    <property type="entry name" value="ATPase_P-type"/>
    <property type="match status" value="2"/>
</dbReference>
<evidence type="ECO:0000256" key="26">
    <source>
        <dbReference type="ARBA" id="ARBA00083166"/>
    </source>
</evidence>
<feature type="transmembrane region" description="Helical" evidence="27">
    <location>
        <begin position="263"/>
        <end position="282"/>
    </location>
</feature>
<accession>A0A7K5NB39</accession>
<dbReference type="Gene3D" id="3.40.50.1000">
    <property type="entry name" value="HAD superfamily/HAD-like"/>
    <property type="match status" value="1"/>
</dbReference>
<feature type="transmembrane region" description="Helical" evidence="27">
    <location>
        <begin position="877"/>
        <end position="895"/>
    </location>
</feature>
<dbReference type="SUPFAM" id="SSF81653">
    <property type="entry name" value="Calcium ATPase, transduction domain A"/>
    <property type="match status" value="1"/>
</dbReference>
<evidence type="ECO:0000259" key="28">
    <source>
        <dbReference type="SMART" id="SM00831"/>
    </source>
</evidence>
<comment type="subunit">
    <text evidence="23">Interacts (via N-terminus) with ORAI1 (via N- and C-termini); this interaction regulates Ca(2+) influx at the plasma membrane.</text>
</comment>
<keyword evidence="7" id="KW-0597">Phosphoprotein</keyword>
<dbReference type="PRINTS" id="PR00119">
    <property type="entry name" value="CATATPASE"/>
</dbReference>
<dbReference type="GO" id="GO:0005388">
    <property type="term" value="F:P-type calcium transporter activity"/>
    <property type="evidence" value="ECO:0007669"/>
    <property type="project" value="UniProtKB-EC"/>
</dbReference>
<dbReference type="AlphaFoldDB" id="A0A7K5NB39"/>
<sequence length="914" mass="100229">EERELTIIEQEKEVTVLPPKDACKCHKEDLARALNVDLQTGLSEFSVLQRRLKHGWNEFSVESTEPIWKKYLDQFKNPLILLLLASALVSVITKEYEDAASIAMAVLIVVTVAFIQEYRSEKSLEELNKLVPPECNCLREGKLQHLLARELVPGDIIYLSVGDRVPADLRLIEVTDLLVDESSFTGEAEPCNKTDSVLQAAGDITTLSNVVFMGTLVRYGKGKGVVIGTGENSQFGEVFKMMQAEETPKTPLQKSMDRLGKQLTLFSFGIIGLIMLIGWLQGKHLLSMFTIGVSLAVAAIPEGLPIVVTVTLVLGVLRMAKKRVIVKKLPIVETLVLIKNFPASGCCNVICSDKTGTLTANEMTVTRLVTSDGFQAEVSGVGYNGEGNVYLLPSKEILKEFSNISVGKLVEAGCVVNNAIIRKNSVMGQPTEGALVALAMKMELADIKDIYVRKKEIPFSSEQKWMAVKCTLKNQDQEDIYFMKGAFEEVIRCCTLYNSGGISLSLTPQQKAFYQQEEKRMGSSGLRVLALASGPELGKLTFLGLVGIIDPPRAGVREAVQVLFESGVSVKMITGDALETAMAIGQNIGLCNGKLKAMSGEELDQLAEAELSSTVKNVSIFFRTSPKHKLKIIKALQRAGAVVSMTGDGVNDAVALKSADIGIAMGQAGTDVSKEAANMILVDDDFSTVMNAIEEGKGIFYNIKNFVRFQLSTSISALSLITLSTVLNLPNPLNAMQILWINIIMDGPPAQSLGVEPVDRDTIKQPPRRITDTILSKSLILKIFMSAVIIISGTLFVFWKENPKSGITPRTTTMTFTCFVFFDLFNALTCRSQTKLIFEIGFFRNRMFLYSVLGSFLGQLAVIYVPPLQKIFQTENLGVLDLLFLTGLASSVFIVSEFVKFCEKRCCQPKNKGR</sequence>
<evidence type="ECO:0000256" key="16">
    <source>
        <dbReference type="ARBA" id="ARBA00022989"/>
    </source>
</evidence>
<keyword evidence="13" id="KW-0067">ATP-binding</keyword>
<dbReference type="SUPFAM" id="SSF81660">
    <property type="entry name" value="Metal cation-transporting ATPase, ATP-binding domain N"/>
    <property type="match status" value="1"/>
</dbReference>
<evidence type="ECO:0000256" key="23">
    <source>
        <dbReference type="ARBA" id="ARBA00062966"/>
    </source>
</evidence>
<evidence type="ECO:0000256" key="3">
    <source>
        <dbReference type="ARBA" id="ARBA00005675"/>
    </source>
</evidence>
<dbReference type="FunFam" id="3.40.50.1000:FF:000028">
    <property type="entry name" value="Calcium-transporting P-type ATPase, putative"/>
    <property type="match status" value="1"/>
</dbReference>
<evidence type="ECO:0000256" key="14">
    <source>
        <dbReference type="ARBA" id="ARBA00022842"/>
    </source>
</evidence>
<comment type="function">
    <text evidence="22">ATP-driven pump that supplies the Golgi apparatus with Ca(2+) and Mn(2+) ions, both essential cofactors for processing and trafficking of newly synthesized proteins in the secretory pathway. Within a catalytic cycle, acquires Ca(2+) or Mn(2+) ions on the cytoplasmic side of the membrane and delivers them to the lumenal side. The transfer of ions across the membrane is coupled to ATP hydrolysis and is associated with a transient phosphorylation that shifts the pump conformation from inward-facing to outward-facing state. Induces Ca(2+) influx independently of its ATP-driven pump function. At the basolateral membrane of mammary epithelial cells, interacts with Ca(2+) channel ORAI1 and mediates Ca(2+) entry independently of the Ca(2+) content of endoplasmic reticulum or Golgi stores. May facilitate transepithelial transport of large quantities of Ca(2+) for milk secretion via activation of Ca(2+) influx channels at the plasma membrane and active Ca(2+) transport at the Golgi apparatus.</text>
</comment>
<evidence type="ECO:0000256" key="20">
    <source>
        <dbReference type="ARBA" id="ARBA00047282"/>
    </source>
</evidence>
<keyword evidence="11" id="KW-0547">Nucleotide-binding</keyword>
<dbReference type="InterPro" id="IPR023298">
    <property type="entry name" value="ATPase_P-typ_TM_dom_sf"/>
</dbReference>
<evidence type="ECO:0000313" key="30">
    <source>
        <dbReference type="Proteomes" id="UP000524558"/>
    </source>
</evidence>
<keyword evidence="14" id="KW-0460">Magnesium</keyword>
<dbReference type="SUPFAM" id="SSF81665">
    <property type="entry name" value="Calcium ATPase, transmembrane domain M"/>
    <property type="match status" value="1"/>
</dbReference>
<dbReference type="InterPro" id="IPR006413">
    <property type="entry name" value="P-type_ATPase_IIA_PMR1"/>
</dbReference>
<evidence type="ECO:0000256" key="4">
    <source>
        <dbReference type="ARBA" id="ARBA00012790"/>
    </source>
</evidence>
<evidence type="ECO:0000256" key="17">
    <source>
        <dbReference type="ARBA" id="ARBA00023034"/>
    </source>
</evidence>
<evidence type="ECO:0000256" key="21">
    <source>
        <dbReference type="ARBA" id="ARBA00047330"/>
    </source>
</evidence>
<dbReference type="FunFam" id="3.40.1110.10:FF:000006">
    <property type="entry name" value="Calcium-transporting ATPase"/>
    <property type="match status" value="1"/>
</dbReference>
<dbReference type="Pfam" id="PF00690">
    <property type="entry name" value="Cation_ATPase_N"/>
    <property type="match status" value="1"/>
</dbReference>
<organism evidence="29 30">
    <name type="scientific">Chroicocephalus maculipennis</name>
    <name type="common">Brown-hooded gull</name>
    <name type="synonym">Larus maculipennis</name>
    <dbReference type="NCBI Taxonomy" id="287016"/>
    <lineage>
        <taxon>Eukaryota</taxon>
        <taxon>Metazoa</taxon>
        <taxon>Chordata</taxon>
        <taxon>Craniata</taxon>
        <taxon>Vertebrata</taxon>
        <taxon>Euteleostomi</taxon>
        <taxon>Archelosauria</taxon>
        <taxon>Archosauria</taxon>
        <taxon>Dinosauria</taxon>
        <taxon>Saurischia</taxon>
        <taxon>Theropoda</taxon>
        <taxon>Coelurosauria</taxon>
        <taxon>Aves</taxon>
        <taxon>Neognathae</taxon>
        <taxon>Neoaves</taxon>
        <taxon>Charadriiformes</taxon>
        <taxon>Laridae</taxon>
        <taxon>Chroicocephalus</taxon>
    </lineage>
</organism>
<feature type="non-terminal residue" evidence="29">
    <location>
        <position position="914"/>
    </location>
</feature>
<dbReference type="SFLD" id="SFLDG00002">
    <property type="entry name" value="C1.7:_P-type_atpase_like"/>
    <property type="match status" value="1"/>
</dbReference>
<keyword evidence="5" id="KW-0813">Transport</keyword>
<keyword evidence="8" id="KW-0109">Calcium transport</keyword>
<dbReference type="GO" id="GO:0031090">
    <property type="term" value="C:organelle membrane"/>
    <property type="evidence" value="ECO:0007669"/>
    <property type="project" value="UniProtKB-ARBA"/>
</dbReference>
<dbReference type="InterPro" id="IPR008250">
    <property type="entry name" value="ATPase_P-typ_transduc_dom_A_sf"/>
</dbReference>
<evidence type="ECO:0000256" key="19">
    <source>
        <dbReference type="ARBA" id="ARBA00023136"/>
    </source>
</evidence>
<dbReference type="PRINTS" id="PR00120">
    <property type="entry name" value="HATPASE"/>
</dbReference>
<dbReference type="GO" id="GO:0016323">
    <property type="term" value="C:basolateral plasma membrane"/>
    <property type="evidence" value="ECO:0007669"/>
    <property type="project" value="UniProtKB-SubCell"/>
</dbReference>
<dbReference type="Pfam" id="PF00122">
    <property type="entry name" value="E1-E2_ATPase"/>
    <property type="match status" value="1"/>
</dbReference>
<evidence type="ECO:0000256" key="8">
    <source>
        <dbReference type="ARBA" id="ARBA00022568"/>
    </source>
</evidence>
<dbReference type="InterPro" id="IPR001757">
    <property type="entry name" value="P_typ_ATPase"/>
</dbReference>
<dbReference type="InterPro" id="IPR036412">
    <property type="entry name" value="HAD-like_sf"/>
</dbReference>
<feature type="non-terminal residue" evidence="29">
    <location>
        <position position="1"/>
    </location>
</feature>
<dbReference type="InterPro" id="IPR023299">
    <property type="entry name" value="ATPase_P-typ_cyto_dom_N"/>
</dbReference>
<dbReference type="InterPro" id="IPR004014">
    <property type="entry name" value="ATPase_P-typ_cation-transptr_N"/>
</dbReference>
<reference evidence="29 30" key="1">
    <citation type="submission" date="2019-09" db="EMBL/GenBank/DDBJ databases">
        <title>Bird 10,000 Genomes (B10K) Project - Family phase.</title>
        <authorList>
            <person name="Zhang G."/>
        </authorList>
    </citation>
    <scope>NUCLEOTIDE SEQUENCE [LARGE SCALE GENOMIC DNA]</scope>
    <source>
        <strain evidence="29">B10K-DU-021-33</strain>
        <tissue evidence="29">Mixed tissue sample</tissue>
    </source>
</reference>
<dbReference type="Gene3D" id="3.40.1110.10">
    <property type="entry name" value="Calcium-transporting ATPase, cytoplasmic domain N"/>
    <property type="match status" value="1"/>
</dbReference>
<comment type="similarity">
    <text evidence="3">Belongs to the cation transport ATPase (P-type) (TC 3.A.3) family. Type IIA subfamily.</text>
</comment>
<comment type="caution">
    <text evidence="29">The sequence shown here is derived from an EMBL/GenBank/DDBJ whole genome shotgun (WGS) entry which is preliminary data.</text>
</comment>
<evidence type="ECO:0000256" key="18">
    <source>
        <dbReference type="ARBA" id="ARBA00023065"/>
    </source>
</evidence>
<dbReference type="InterPro" id="IPR018303">
    <property type="entry name" value="ATPase_P-typ_P_site"/>
</dbReference>
<evidence type="ECO:0000256" key="15">
    <source>
        <dbReference type="ARBA" id="ARBA00022967"/>
    </source>
</evidence>
<dbReference type="InterPro" id="IPR006068">
    <property type="entry name" value="ATPase_P-typ_cation-transptr_C"/>
</dbReference>
<dbReference type="InterPro" id="IPR044492">
    <property type="entry name" value="P_typ_ATPase_HD_dom"/>
</dbReference>
<dbReference type="PROSITE" id="PS00154">
    <property type="entry name" value="ATPASE_E1_E2"/>
    <property type="match status" value="1"/>
</dbReference>
<evidence type="ECO:0000256" key="25">
    <source>
        <dbReference type="ARBA" id="ARBA00077949"/>
    </source>
</evidence>
<evidence type="ECO:0000256" key="24">
    <source>
        <dbReference type="ARBA" id="ARBA00070963"/>
    </source>
</evidence>
<gene>
    <name evidence="29" type="primary">Atp2c2</name>
    <name evidence="29" type="ORF">CHRMAC_R05280</name>
</gene>
<keyword evidence="18" id="KW-0406">Ion transport</keyword>
<dbReference type="GO" id="GO:0016887">
    <property type="term" value="F:ATP hydrolysis activity"/>
    <property type="evidence" value="ECO:0007669"/>
    <property type="project" value="InterPro"/>
</dbReference>
<dbReference type="GO" id="GO:0005794">
    <property type="term" value="C:Golgi apparatus"/>
    <property type="evidence" value="ECO:0007669"/>
    <property type="project" value="UniProtKB-SubCell"/>
</dbReference>
<evidence type="ECO:0000256" key="22">
    <source>
        <dbReference type="ARBA" id="ARBA00054616"/>
    </source>
</evidence>
<feature type="transmembrane region" description="Helical" evidence="27">
    <location>
        <begin position="288"/>
        <end position="317"/>
    </location>
</feature>
<dbReference type="Pfam" id="PF00689">
    <property type="entry name" value="Cation_ATPase_C"/>
    <property type="match status" value="1"/>
</dbReference>
<keyword evidence="12" id="KW-0106">Calcium</keyword>
<dbReference type="FunFam" id="3.40.50.1000:FF:000001">
    <property type="entry name" value="Phospholipid-transporting ATPase IC"/>
    <property type="match status" value="1"/>
</dbReference>
<comment type="catalytic activity">
    <reaction evidence="21">
        <text>Mn(2+)(in) + ATP + H2O = Mn(2+)(out) + ADP + phosphate + H(+)</text>
        <dbReference type="Rhea" id="RHEA:66820"/>
        <dbReference type="ChEBI" id="CHEBI:15377"/>
        <dbReference type="ChEBI" id="CHEBI:15378"/>
        <dbReference type="ChEBI" id="CHEBI:29035"/>
        <dbReference type="ChEBI" id="CHEBI:30616"/>
        <dbReference type="ChEBI" id="CHEBI:43474"/>
        <dbReference type="ChEBI" id="CHEBI:456216"/>
    </reaction>
    <physiologicalReaction direction="left-to-right" evidence="21">
        <dbReference type="Rhea" id="RHEA:66821"/>
    </physiologicalReaction>
</comment>
<evidence type="ECO:0000256" key="6">
    <source>
        <dbReference type="ARBA" id="ARBA00022475"/>
    </source>
</evidence>
<dbReference type="InterPro" id="IPR023214">
    <property type="entry name" value="HAD_sf"/>
</dbReference>
<comment type="subcellular location">
    <subcellularLocation>
        <location evidence="2">Basolateral cell membrane</location>
        <topology evidence="2">Multi-pass membrane protein</topology>
    </subcellularLocation>
    <subcellularLocation>
        <location evidence="1">Golgi apparatus</location>
        <location evidence="1">trans-Golgi network membrane</location>
        <topology evidence="1">Multi-pass membrane protein</topology>
    </subcellularLocation>
</comment>
<evidence type="ECO:0000313" key="29">
    <source>
        <dbReference type="EMBL" id="NWT39474.1"/>
    </source>
</evidence>
<dbReference type="Pfam" id="PF13246">
    <property type="entry name" value="Cation_ATPase"/>
    <property type="match status" value="1"/>
</dbReference>
<feature type="transmembrane region" description="Helical" evidence="27">
    <location>
        <begin position="811"/>
        <end position="828"/>
    </location>
</feature>
<dbReference type="InterPro" id="IPR059000">
    <property type="entry name" value="ATPase_P-type_domA"/>
</dbReference>
<feature type="domain" description="Cation-transporting P-type ATPase N-terminal" evidence="28">
    <location>
        <begin position="24"/>
        <end position="95"/>
    </location>
</feature>
<protein>
    <recommendedName>
        <fullName evidence="24">Calcium-transporting ATPase type 2C member 2</fullName>
        <ecNumber evidence="4">7.2.2.10</ecNumber>
    </recommendedName>
    <alternativeName>
        <fullName evidence="26">Ca(2+)/Mn(2+)-ATPase 2C2</fullName>
    </alternativeName>
    <alternativeName>
        <fullName evidence="25">Secretory pathway Ca(2+)-transporting ATPase type 2</fullName>
    </alternativeName>
</protein>
<comment type="catalytic activity">
    <reaction evidence="20">
        <text>Ca(2+)(in) + ATP + H2O = Ca(2+)(out) + ADP + phosphate + H(+)</text>
        <dbReference type="Rhea" id="RHEA:18105"/>
        <dbReference type="ChEBI" id="CHEBI:15377"/>
        <dbReference type="ChEBI" id="CHEBI:15378"/>
        <dbReference type="ChEBI" id="CHEBI:29108"/>
        <dbReference type="ChEBI" id="CHEBI:30616"/>
        <dbReference type="ChEBI" id="CHEBI:43474"/>
        <dbReference type="ChEBI" id="CHEBI:456216"/>
        <dbReference type="EC" id="7.2.2.10"/>
    </reaction>
    <physiologicalReaction direction="left-to-right" evidence="20">
        <dbReference type="Rhea" id="RHEA:18106"/>
    </physiologicalReaction>
</comment>
<keyword evidence="9 27" id="KW-0812">Transmembrane</keyword>
<evidence type="ECO:0000256" key="1">
    <source>
        <dbReference type="ARBA" id="ARBA00004166"/>
    </source>
</evidence>
<evidence type="ECO:0000256" key="7">
    <source>
        <dbReference type="ARBA" id="ARBA00022553"/>
    </source>
</evidence>
<evidence type="ECO:0000256" key="5">
    <source>
        <dbReference type="ARBA" id="ARBA00022448"/>
    </source>
</evidence>
<evidence type="ECO:0000256" key="27">
    <source>
        <dbReference type="SAM" id="Phobius"/>
    </source>
</evidence>
<feature type="transmembrane region" description="Helical" evidence="27">
    <location>
        <begin position="848"/>
        <end position="865"/>
    </location>
</feature>
<dbReference type="CDD" id="cd02085">
    <property type="entry name" value="P-type_ATPase_SPCA"/>
    <property type="match status" value="1"/>
</dbReference>
<evidence type="ECO:0000256" key="9">
    <source>
        <dbReference type="ARBA" id="ARBA00022692"/>
    </source>
</evidence>
<name>A0A7K5NB39_CHRMC</name>
<keyword evidence="15" id="KW-1278">Translocase</keyword>
<keyword evidence="10" id="KW-0479">Metal-binding</keyword>
<dbReference type="SFLD" id="SFLDF00027">
    <property type="entry name" value="p-type_atpase"/>
    <property type="match status" value="1"/>
</dbReference>
<keyword evidence="17" id="KW-0333">Golgi apparatus</keyword>
<evidence type="ECO:0000256" key="13">
    <source>
        <dbReference type="ARBA" id="ARBA00022840"/>
    </source>
</evidence>
<evidence type="ECO:0000256" key="2">
    <source>
        <dbReference type="ARBA" id="ARBA00004554"/>
    </source>
</evidence>
<dbReference type="NCBIfam" id="TIGR01522">
    <property type="entry name" value="ATPase-IIA2_Ca"/>
    <property type="match status" value="1"/>
</dbReference>
<keyword evidence="6" id="KW-1003">Cell membrane</keyword>
<dbReference type="FunFam" id="2.70.150.10:FF:000008">
    <property type="entry name" value="Calcium-transporting ATPase"/>
    <property type="match status" value="1"/>
</dbReference>
<evidence type="ECO:0000256" key="11">
    <source>
        <dbReference type="ARBA" id="ARBA00022741"/>
    </source>
</evidence>
<dbReference type="EMBL" id="VYZF01000306">
    <property type="protein sequence ID" value="NWT39474.1"/>
    <property type="molecule type" value="Genomic_DNA"/>
</dbReference>
<dbReference type="Gene3D" id="2.70.150.10">
    <property type="entry name" value="Calcium-transporting ATPase, cytoplasmic transduction domain A"/>
    <property type="match status" value="1"/>
</dbReference>
<dbReference type="SUPFAM" id="SSF56784">
    <property type="entry name" value="HAD-like"/>
    <property type="match status" value="1"/>
</dbReference>
<keyword evidence="19 27" id="KW-0472">Membrane</keyword>
<dbReference type="Proteomes" id="UP000524558">
    <property type="component" value="Unassembled WGS sequence"/>
</dbReference>
<dbReference type="PANTHER" id="PTHR42861">
    <property type="entry name" value="CALCIUM-TRANSPORTING ATPASE"/>
    <property type="match status" value="1"/>
</dbReference>
<dbReference type="SFLD" id="SFLDS00003">
    <property type="entry name" value="Haloacid_Dehalogenase"/>
    <property type="match status" value="1"/>
</dbReference>
<dbReference type="EC" id="7.2.2.10" evidence="4"/>
<dbReference type="GO" id="GO:0046872">
    <property type="term" value="F:metal ion binding"/>
    <property type="evidence" value="ECO:0007669"/>
    <property type="project" value="UniProtKB-KW"/>
</dbReference>